<reference evidence="2" key="1">
    <citation type="submission" date="2020-11" db="EMBL/GenBank/DDBJ databases">
        <authorList>
            <consortium name="DOE Joint Genome Institute"/>
            <person name="Ahrendt S."/>
            <person name="Riley R."/>
            <person name="Andreopoulos W."/>
            <person name="Labutti K."/>
            <person name="Pangilinan J."/>
            <person name="Ruiz-Duenas F.J."/>
            <person name="Barrasa J.M."/>
            <person name="Sanchez-Garcia M."/>
            <person name="Camarero S."/>
            <person name="Miyauchi S."/>
            <person name="Serrano A."/>
            <person name="Linde D."/>
            <person name="Babiker R."/>
            <person name="Drula E."/>
            <person name="Ayuso-Fernandez I."/>
            <person name="Pacheco R."/>
            <person name="Padilla G."/>
            <person name="Ferreira P."/>
            <person name="Barriuso J."/>
            <person name="Kellner H."/>
            <person name="Castanera R."/>
            <person name="Alfaro M."/>
            <person name="Ramirez L."/>
            <person name="Pisabarro A.G."/>
            <person name="Kuo A."/>
            <person name="Tritt A."/>
            <person name="Lipzen A."/>
            <person name="He G."/>
            <person name="Yan M."/>
            <person name="Ng V."/>
            <person name="Cullen D."/>
            <person name="Martin F."/>
            <person name="Rosso M.-N."/>
            <person name="Henrissat B."/>
            <person name="Hibbett D."/>
            <person name="Martinez A.T."/>
            <person name="Grigoriev I.V."/>
        </authorList>
    </citation>
    <scope>NUCLEOTIDE SEQUENCE</scope>
    <source>
        <strain evidence="2">AH 40177</strain>
    </source>
</reference>
<evidence type="ECO:0000256" key="1">
    <source>
        <dbReference type="SAM" id="MobiDB-lite"/>
    </source>
</evidence>
<keyword evidence="3" id="KW-1185">Reference proteome</keyword>
<protein>
    <submittedName>
        <fullName evidence="2">Uncharacterized protein</fullName>
    </submittedName>
</protein>
<dbReference type="AlphaFoldDB" id="A0A9P5TZT4"/>
<evidence type="ECO:0000313" key="2">
    <source>
        <dbReference type="EMBL" id="KAF9060692.1"/>
    </source>
</evidence>
<dbReference type="EMBL" id="JADNRY010000231">
    <property type="protein sequence ID" value="KAF9060692.1"/>
    <property type="molecule type" value="Genomic_DNA"/>
</dbReference>
<name>A0A9P5TZT4_9AGAR</name>
<organism evidence="2 3">
    <name type="scientific">Rhodocollybia butyracea</name>
    <dbReference type="NCBI Taxonomy" id="206335"/>
    <lineage>
        <taxon>Eukaryota</taxon>
        <taxon>Fungi</taxon>
        <taxon>Dikarya</taxon>
        <taxon>Basidiomycota</taxon>
        <taxon>Agaricomycotina</taxon>
        <taxon>Agaricomycetes</taxon>
        <taxon>Agaricomycetidae</taxon>
        <taxon>Agaricales</taxon>
        <taxon>Marasmiineae</taxon>
        <taxon>Omphalotaceae</taxon>
        <taxon>Rhodocollybia</taxon>
    </lineage>
</organism>
<accession>A0A9P5TZT4</accession>
<comment type="caution">
    <text evidence="2">The sequence shown here is derived from an EMBL/GenBank/DDBJ whole genome shotgun (WGS) entry which is preliminary data.</text>
</comment>
<dbReference type="Proteomes" id="UP000772434">
    <property type="component" value="Unassembled WGS sequence"/>
</dbReference>
<feature type="region of interest" description="Disordered" evidence="1">
    <location>
        <begin position="188"/>
        <end position="217"/>
    </location>
</feature>
<feature type="compositionally biased region" description="Polar residues" evidence="1">
    <location>
        <begin position="199"/>
        <end position="208"/>
    </location>
</feature>
<feature type="compositionally biased region" description="Polar residues" evidence="1">
    <location>
        <begin position="362"/>
        <end position="374"/>
    </location>
</feature>
<sequence>MTAKESYLQNKYDSVDLQKNFYLSIYCPLLYLDEVLESAYGRLHYLYILPSALARVTATRQRWPTASIEEGKVVERRDRSYYYQFAVDPWDSFTAPIRKEHPGFYREWVLMVPDTPMQYAPGDTLWHRVTGQSMSFCRIFYRILAYLGGWPLPVPIPPRNHILISVFLVPRSQYTQLDDSLTEIRLKNISKPPDKSPSVGGQASTSTPHYRETLGRPKQENFHPIPLSLLQPEFVQFKQDITSGPLDSDLSPLAYKWRNELLEINQYEKRNSVTIDLNDVMDLLIAPLLVKAQDELAQSTSDALFEIVLCYLEGRRHILTDDAPKGNRRKNQASLAPHHPQWYVHHIRAVQTTEVQWDEQKPTSNPSHPLSRSISTSSMPLLWKTSLDSCTPFDVSSAPFTPYTKTKTLTPIGNVSLIRGGEKGTLYTRSECVVQVLFGVLGVSQVARLNYYEKLRKQMPVAHIAQYKIFSVWLWLWITRPNRHKAESGLIEETTGPHVSTSSELDSRREGRLSGKREDGSKAWYKGTKLAGYVDDTLE</sequence>
<evidence type="ECO:0000313" key="3">
    <source>
        <dbReference type="Proteomes" id="UP000772434"/>
    </source>
</evidence>
<dbReference type="OrthoDB" id="4062651at2759"/>
<feature type="region of interest" description="Disordered" evidence="1">
    <location>
        <begin position="488"/>
        <end position="519"/>
    </location>
</feature>
<proteinExistence type="predicted"/>
<gene>
    <name evidence="2" type="ORF">BDP27DRAFT_1370289</name>
</gene>
<feature type="region of interest" description="Disordered" evidence="1">
    <location>
        <begin position="355"/>
        <end position="374"/>
    </location>
</feature>
<feature type="compositionally biased region" description="Basic and acidic residues" evidence="1">
    <location>
        <begin position="505"/>
        <end position="519"/>
    </location>
</feature>